<name>A0A1S2D076_AERSO</name>
<dbReference type="Gene3D" id="3.40.190.10">
    <property type="entry name" value="Periplasmic binding protein-like II"/>
    <property type="match status" value="2"/>
</dbReference>
<dbReference type="SUPFAM" id="SSF46785">
    <property type="entry name" value="Winged helix' DNA-binding domain"/>
    <property type="match status" value="1"/>
</dbReference>
<dbReference type="FunFam" id="1.10.10.10:FF:000038">
    <property type="entry name" value="Glycine cleavage system transcriptional activator"/>
    <property type="match status" value="1"/>
</dbReference>
<feature type="domain" description="HTH lysR-type" evidence="5">
    <location>
        <begin position="7"/>
        <end position="64"/>
    </location>
</feature>
<dbReference type="AlphaFoldDB" id="A0A1S2D076"/>
<dbReference type="SUPFAM" id="SSF53850">
    <property type="entry name" value="Periplasmic binding protein-like II"/>
    <property type="match status" value="1"/>
</dbReference>
<comment type="caution">
    <text evidence="6">The sequence shown here is derived from an EMBL/GenBank/DDBJ whole genome shotgun (WGS) entry which is preliminary data.</text>
</comment>
<keyword evidence="4" id="KW-0804">Transcription</keyword>
<evidence type="ECO:0000256" key="2">
    <source>
        <dbReference type="ARBA" id="ARBA00023015"/>
    </source>
</evidence>
<dbReference type="PANTHER" id="PTHR30537">
    <property type="entry name" value="HTH-TYPE TRANSCRIPTIONAL REGULATOR"/>
    <property type="match status" value="1"/>
</dbReference>
<protein>
    <submittedName>
        <fullName evidence="6">LysR family transcriptional regulator</fullName>
    </submittedName>
</protein>
<gene>
    <name evidence="6" type="ORF">BJD16_10550</name>
</gene>
<evidence type="ECO:0000313" key="6">
    <source>
        <dbReference type="EMBL" id="OHY94382.1"/>
    </source>
</evidence>
<dbReference type="InterPro" id="IPR000847">
    <property type="entry name" value="LysR_HTH_N"/>
</dbReference>
<dbReference type="Gene3D" id="1.10.10.10">
    <property type="entry name" value="Winged helix-like DNA-binding domain superfamily/Winged helix DNA-binding domain"/>
    <property type="match status" value="1"/>
</dbReference>
<dbReference type="EMBL" id="MKFU01000006">
    <property type="protein sequence ID" value="OHY94382.1"/>
    <property type="molecule type" value="Genomic_DNA"/>
</dbReference>
<organism evidence="6 7">
    <name type="scientific">Aeromonas sobria</name>
    <dbReference type="NCBI Taxonomy" id="646"/>
    <lineage>
        <taxon>Bacteria</taxon>
        <taxon>Pseudomonadati</taxon>
        <taxon>Pseudomonadota</taxon>
        <taxon>Gammaproteobacteria</taxon>
        <taxon>Aeromonadales</taxon>
        <taxon>Aeromonadaceae</taxon>
        <taxon>Aeromonas</taxon>
    </lineage>
</organism>
<evidence type="ECO:0000259" key="5">
    <source>
        <dbReference type="PROSITE" id="PS50931"/>
    </source>
</evidence>
<accession>A0A1S2D076</accession>
<reference evidence="6 7" key="1">
    <citation type="submission" date="2016-09" db="EMBL/GenBank/DDBJ databases">
        <title>Draft Genome Sequence of Aeromonas sobria Strain 08005, Isolated from Sick Rana catesbeiana.</title>
        <authorList>
            <person name="Yang Q."/>
        </authorList>
    </citation>
    <scope>NUCLEOTIDE SEQUENCE [LARGE SCALE GENOMIC DNA]</scope>
    <source>
        <strain evidence="6 7">08005</strain>
    </source>
</reference>
<dbReference type="PRINTS" id="PR00039">
    <property type="entry name" value="HTHLYSR"/>
</dbReference>
<proteinExistence type="inferred from homology"/>
<dbReference type="InterPro" id="IPR036388">
    <property type="entry name" value="WH-like_DNA-bd_sf"/>
</dbReference>
<dbReference type="Pfam" id="PF00126">
    <property type="entry name" value="HTH_1"/>
    <property type="match status" value="1"/>
</dbReference>
<keyword evidence="3" id="KW-0238">DNA-binding</keyword>
<evidence type="ECO:0000256" key="3">
    <source>
        <dbReference type="ARBA" id="ARBA00023125"/>
    </source>
</evidence>
<evidence type="ECO:0000256" key="4">
    <source>
        <dbReference type="ARBA" id="ARBA00023163"/>
    </source>
</evidence>
<dbReference type="GO" id="GO:0003700">
    <property type="term" value="F:DNA-binding transcription factor activity"/>
    <property type="evidence" value="ECO:0007669"/>
    <property type="project" value="InterPro"/>
</dbReference>
<dbReference type="PANTHER" id="PTHR30537:SF79">
    <property type="entry name" value="TRANSCRIPTIONAL REGULATOR-RELATED"/>
    <property type="match status" value="1"/>
</dbReference>
<evidence type="ECO:0000256" key="1">
    <source>
        <dbReference type="ARBA" id="ARBA00009437"/>
    </source>
</evidence>
<dbReference type="InterPro" id="IPR005119">
    <property type="entry name" value="LysR_subst-bd"/>
</dbReference>
<dbReference type="STRING" id="646.BJD16_10550"/>
<dbReference type="PROSITE" id="PS50931">
    <property type="entry name" value="HTH_LYSR"/>
    <property type="match status" value="1"/>
</dbReference>
<dbReference type="InterPro" id="IPR036390">
    <property type="entry name" value="WH_DNA-bd_sf"/>
</dbReference>
<comment type="similarity">
    <text evidence="1">Belongs to the LysR transcriptional regulatory family.</text>
</comment>
<sequence length="299" mass="33352">MVFKQWPPLNVLRGFEAAARLGSFHQAAQELHLTQSAISQQIRSLEELLGQPLFHRQGRSVALTDAGQDLLETTQSVLLQLAMGIQRLEQYRKPNQLVLNTSTAIARHWLLPRLGEFHRLHPDIDLWLFTSDEEPDMAEQTIDLALRWDLGPQAGCRHQHMVADRLLPVATPAVLAQPAAERTTLHGERALDWHHWTLKGGEDLQLQTRGLNFSDPGLLLEAASAGLGVALVSELLSRPVRQQGQLLPLSAHRVKGPQWNLLVHQESEGMPECRAFCHWLGQQFAGGEPDRAEDGVATL</sequence>
<keyword evidence="2" id="KW-0805">Transcription regulation</keyword>
<evidence type="ECO:0000313" key="7">
    <source>
        <dbReference type="Proteomes" id="UP000179934"/>
    </source>
</evidence>
<dbReference type="GeneID" id="58924536"/>
<dbReference type="Proteomes" id="UP000179934">
    <property type="component" value="Unassembled WGS sequence"/>
</dbReference>
<dbReference type="InterPro" id="IPR058163">
    <property type="entry name" value="LysR-type_TF_proteobact-type"/>
</dbReference>
<dbReference type="GO" id="GO:0006351">
    <property type="term" value="P:DNA-templated transcription"/>
    <property type="evidence" value="ECO:0007669"/>
    <property type="project" value="TreeGrafter"/>
</dbReference>
<dbReference type="RefSeq" id="WP_042024646.1">
    <property type="nucleotide sequence ID" value="NZ_CDBW01000048.1"/>
</dbReference>
<dbReference type="OrthoDB" id="5526340at2"/>
<dbReference type="GO" id="GO:0043565">
    <property type="term" value="F:sequence-specific DNA binding"/>
    <property type="evidence" value="ECO:0007669"/>
    <property type="project" value="TreeGrafter"/>
</dbReference>
<dbReference type="Pfam" id="PF03466">
    <property type="entry name" value="LysR_substrate"/>
    <property type="match status" value="1"/>
</dbReference>